<dbReference type="InterPro" id="IPR010496">
    <property type="entry name" value="AL/BT2_dom"/>
</dbReference>
<feature type="domain" description="3-keto-alpha-glucoside-1,2-lyase/3-keto-2-hydroxy-glucal hydratase" evidence="2">
    <location>
        <begin position="157"/>
        <end position="330"/>
    </location>
</feature>
<dbReference type="Pfam" id="PF06439">
    <property type="entry name" value="3keto-disac_hyd"/>
    <property type="match status" value="1"/>
</dbReference>
<sequence>MNRFRIAVAGVAWMAMIGSSLLLAQGQAPKTIVDPKDQSPEVSLQGEYVGSVEHDGNEHAVGAQVIDQGKGKFLVKVFPGGLPGAGWNGKQTKQVEGKRSKTGLDVSNDEIVGTVENQEMKLKMVNGTATATLKRTERKSPTLGMKPPEGAVVLYGDAADAKKWKNGNTVKLSDGEFLGIGVKSEQAFQAFTMHLEFRLPYMPEARGQGRANSGLYLQDRYEVQILDSFGLNGENNECGGVYQQYKPLVNMCLPPMVWQTYDIDFTPAKFDDAGKKIAPARATVKLNGVVIHEGIEFKGATGGGQPEKPSAGPFQLQNHGNPLVFRNIWVVEKK</sequence>
<evidence type="ECO:0000313" key="4">
    <source>
        <dbReference type="Proteomes" id="UP000464378"/>
    </source>
</evidence>
<organism evidence="3">
    <name type="scientific">Tuwongella immobilis</name>
    <dbReference type="NCBI Taxonomy" id="692036"/>
    <lineage>
        <taxon>Bacteria</taxon>
        <taxon>Pseudomonadati</taxon>
        <taxon>Planctomycetota</taxon>
        <taxon>Planctomycetia</taxon>
        <taxon>Gemmatales</taxon>
        <taxon>Gemmataceae</taxon>
        <taxon>Tuwongella</taxon>
    </lineage>
</organism>
<protein>
    <recommendedName>
        <fullName evidence="2">3-keto-alpha-glucoside-1,2-lyase/3-keto-2-hydroxy-glucal hydratase domain-containing protein</fullName>
    </recommendedName>
</protein>
<gene>
    <name evidence="3" type="ORF">GMBLW1_07270</name>
</gene>
<dbReference type="InParanoid" id="A0A6C2YQ37"/>
<proteinExistence type="predicted"/>
<dbReference type="AlphaFoldDB" id="A0A6C2YQ37"/>
<dbReference type="EMBL" id="LR593887">
    <property type="protein sequence ID" value="VTS03786.1"/>
    <property type="molecule type" value="Genomic_DNA"/>
</dbReference>
<feature type="signal peptide" evidence="1">
    <location>
        <begin position="1"/>
        <end position="24"/>
    </location>
</feature>
<accession>A0A6C2YQ37</accession>
<reference evidence="3" key="1">
    <citation type="submission" date="2019-04" db="EMBL/GenBank/DDBJ databases">
        <authorList>
            <consortium name="Science for Life Laboratories"/>
        </authorList>
    </citation>
    <scope>NUCLEOTIDE SEQUENCE</scope>
    <source>
        <strain evidence="3">MBLW1</strain>
    </source>
</reference>
<dbReference type="EMBL" id="LR586016">
    <property type="protein sequence ID" value="VIP03233.1"/>
    <property type="molecule type" value="Genomic_DNA"/>
</dbReference>
<dbReference type="KEGG" id="tim:GMBLW1_07270"/>
<evidence type="ECO:0000256" key="1">
    <source>
        <dbReference type="SAM" id="SignalP"/>
    </source>
</evidence>
<dbReference type="GO" id="GO:0016787">
    <property type="term" value="F:hydrolase activity"/>
    <property type="evidence" value="ECO:0007669"/>
    <property type="project" value="InterPro"/>
</dbReference>
<dbReference type="Gene3D" id="2.60.120.560">
    <property type="entry name" value="Exo-inulinase, domain 1"/>
    <property type="match status" value="1"/>
</dbReference>
<name>A0A6C2YQ37_9BACT</name>
<dbReference type="RefSeq" id="WP_162658320.1">
    <property type="nucleotide sequence ID" value="NZ_LR593887.1"/>
</dbReference>
<keyword evidence="1" id="KW-0732">Signal</keyword>
<keyword evidence="4" id="KW-1185">Reference proteome</keyword>
<evidence type="ECO:0000313" key="3">
    <source>
        <dbReference type="EMBL" id="VIP03233.1"/>
    </source>
</evidence>
<evidence type="ECO:0000259" key="2">
    <source>
        <dbReference type="Pfam" id="PF06439"/>
    </source>
</evidence>
<feature type="chain" id="PRO_5033534919" description="3-keto-alpha-glucoside-1,2-lyase/3-keto-2-hydroxy-glucal hydratase domain-containing protein" evidence="1">
    <location>
        <begin position="25"/>
        <end position="334"/>
    </location>
</feature>
<dbReference type="Proteomes" id="UP000464378">
    <property type="component" value="Chromosome"/>
</dbReference>